<dbReference type="SUPFAM" id="SSF54427">
    <property type="entry name" value="NTF2-like"/>
    <property type="match status" value="1"/>
</dbReference>
<dbReference type="RefSeq" id="WP_053776711.1">
    <property type="nucleotide sequence ID" value="NZ_JAADZU010000058.1"/>
</dbReference>
<dbReference type="Proteomes" id="UP000466307">
    <property type="component" value="Unassembled WGS sequence"/>
</dbReference>
<organism evidence="3 4">
    <name type="scientific">Gordonia desulfuricans</name>
    <dbReference type="NCBI Taxonomy" id="89051"/>
    <lineage>
        <taxon>Bacteria</taxon>
        <taxon>Bacillati</taxon>
        <taxon>Actinomycetota</taxon>
        <taxon>Actinomycetes</taxon>
        <taxon>Mycobacteriales</taxon>
        <taxon>Gordoniaceae</taxon>
        <taxon>Gordonia</taxon>
    </lineage>
</organism>
<keyword evidence="4" id="KW-1185">Reference proteome</keyword>
<dbReference type="Pfam" id="PF00866">
    <property type="entry name" value="Ring_hydroxyl_B"/>
    <property type="match status" value="1"/>
</dbReference>
<name>A0A7K3LSQ6_9ACTN</name>
<dbReference type="GO" id="GO:0016491">
    <property type="term" value="F:oxidoreductase activity"/>
    <property type="evidence" value="ECO:0007669"/>
    <property type="project" value="UniProtKB-KW"/>
</dbReference>
<dbReference type="PANTHER" id="PTHR41534:SF2">
    <property type="entry name" value="3-PHENYLPROPIONATE_CINNAMIC ACID DIOXYGENASE SUBUNIT BETA"/>
    <property type="match status" value="1"/>
</dbReference>
<dbReference type="PANTHER" id="PTHR41534">
    <property type="entry name" value="BLR3401 PROTEIN"/>
    <property type="match status" value="1"/>
</dbReference>
<accession>A0A7K3LSQ6</accession>
<gene>
    <name evidence="3" type="ORF">GYA93_16370</name>
</gene>
<dbReference type="AlphaFoldDB" id="A0A7K3LSQ6"/>
<evidence type="ECO:0000313" key="3">
    <source>
        <dbReference type="EMBL" id="NDK91146.1"/>
    </source>
</evidence>
<evidence type="ECO:0000313" key="4">
    <source>
        <dbReference type="Proteomes" id="UP000466307"/>
    </source>
</evidence>
<evidence type="ECO:0000256" key="2">
    <source>
        <dbReference type="ARBA" id="ARBA00023002"/>
    </source>
</evidence>
<reference evidence="3 4" key="1">
    <citation type="submission" date="2020-01" db="EMBL/GenBank/DDBJ databases">
        <title>Investigation of new actinobacteria for the biodesulphurisation of diesel fuel.</title>
        <authorList>
            <person name="Athi Narayanan S.M."/>
        </authorList>
    </citation>
    <scope>NUCLEOTIDE SEQUENCE [LARGE SCALE GENOMIC DNA]</scope>
    <source>
        <strain evidence="3 4">213E</strain>
    </source>
</reference>
<dbReference type="EMBL" id="JAADZU010000058">
    <property type="protein sequence ID" value="NDK91146.1"/>
    <property type="molecule type" value="Genomic_DNA"/>
</dbReference>
<protein>
    <recommendedName>
        <fullName evidence="5">Aromatic-ring-hydroxylating dioxygenase subunit beta</fullName>
    </recommendedName>
</protein>
<dbReference type="GO" id="GO:0019380">
    <property type="term" value="P:3-phenylpropionate catabolic process"/>
    <property type="evidence" value="ECO:0007669"/>
    <property type="project" value="TreeGrafter"/>
</dbReference>
<sequence length="169" mass="19075">MTEAIVTSRLADVRVQRAIELIWREAYLLDKKDYVEWKDLYADDAIYVIPVDASTNDFDNALNMVFDDKRLREERVKRLIEGYAISAVDAANTVRTVSRFMPVAVTDEIVEIAAGQVVVAFKRGRHDLWAADVEYTIRLGVSEGDDQIARKVIRLIDSDSPVPAAGFLL</sequence>
<dbReference type="Gene3D" id="3.10.450.50">
    <property type="match status" value="1"/>
</dbReference>
<evidence type="ECO:0008006" key="5">
    <source>
        <dbReference type="Google" id="ProtNLM"/>
    </source>
</evidence>
<dbReference type="InterPro" id="IPR032710">
    <property type="entry name" value="NTF2-like_dom_sf"/>
</dbReference>
<comment type="similarity">
    <text evidence="1">Belongs to the bacterial ring-hydroxylating dioxygenase beta subunit family.</text>
</comment>
<keyword evidence="2" id="KW-0560">Oxidoreductase</keyword>
<comment type="caution">
    <text evidence="3">The sequence shown here is derived from an EMBL/GenBank/DDBJ whole genome shotgun (WGS) entry which is preliminary data.</text>
</comment>
<evidence type="ECO:0000256" key="1">
    <source>
        <dbReference type="ARBA" id="ARBA00009570"/>
    </source>
</evidence>
<proteinExistence type="inferred from homology"/>
<dbReference type="InterPro" id="IPR000391">
    <property type="entry name" value="Rng_hydr_dOase-bsu"/>
</dbReference>